<organism evidence="2 3">
    <name type="scientific">Dactylonectria estremocensis</name>
    <dbReference type="NCBI Taxonomy" id="1079267"/>
    <lineage>
        <taxon>Eukaryota</taxon>
        <taxon>Fungi</taxon>
        <taxon>Dikarya</taxon>
        <taxon>Ascomycota</taxon>
        <taxon>Pezizomycotina</taxon>
        <taxon>Sordariomycetes</taxon>
        <taxon>Hypocreomycetidae</taxon>
        <taxon>Hypocreales</taxon>
        <taxon>Nectriaceae</taxon>
        <taxon>Dactylonectria</taxon>
    </lineage>
</organism>
<proteinExistence type="predicted"/>
<name>A0A9P9ETQ2_9HYPO</name>
<dbReference type="Proteomes" id="UP000717696">
    <property type="component" value="Unassembled WGS sequence"/>
</dbReference>
<feature type="compositionally biased region" description="Basic and acidic residues" evidence="1">
    <location>
        <begin position="1"/>
        <end position="18"/>
    </location>
</feature>
<evidence type="ECO:0000256" key="1">
    <source>
        <dbReference type="SAM" id="MobiDB-lite"/>
    </source>
</evidence>
<keyword evidence="3" id="KW-1185">Reference proteome</keyword>
<evidence type="ECO:0000313" key="2">
    <source>
        <dbReference type="EMBL" id="KAH7144264.1"/>
    </source>
</evidence>
<gene>
    <name evidence="2" type="ORF">B0J13DRAFT_41648</name>
</gene>
<reference evidence="2" key="1">
    <citation type="journal article" date="2021" name="Nat. Commun.">
        <title>Genetic determinants of endophytism in the Arabidopsis root mycobiome.</title>
        <authorList>
            <person name="Mesny F."/>
            <person name="Miyauchi S."/>
            <person name="Thiergart T."/>
            <person name="Pickel B."/>
            <person name="Atanasova L."/>
            <person name="Karlsson M."/>
            <person name="Huettel B."/>
            <person name="Barry K.W."/>
            <person name="Haridas S."/>
            <person name="Chen C."/>
            <person name="Bauer D."/>
            <person name="Andreopoulos W."/>
            <person name="Pangilinan J."/>
            <person name="LaButti K."/>
            <person name="Riley R."/>
            <person name="Lipzen A."/>
            <person name="Clum A."/>
            <person name="Drula E."/>
            <person name="Henrissat B."/>
            <person name="Kohler A."/>
            <person name="Grigoriev I.V."/>
            <person name="Martin F.M."/>
            <person name="Hacquard S."/>
        </authorList>
    </citation>
    <scope>NUCLEOTIDE SEQUENCE</scope>
    <source>
        <strain evidence="2">MPI-CAGE-AT-0021</strain>
    </source>
</reference>
<accession>A0A9P9ETQ2</accession>
<sequence length="119" mass="13014">MKQVLERRMPFRGSEEKSSGGIDMEEEAVRLRAAIVAHVGFLSLRLASLGHNASFFAAEKLEEYHNTVTRELGQVRGEIGESRREQASQASLIAATSSLILNQVSEIASACIVVRVDSL</sequence>
<dbReference type="AlphaFoldDB" id="A0A9P9ETQ2"/>
<protein>
    <submittedName>
        <fullName evidence="2">Uncharacterized protein</fullName>
    </submittedName>
</protein>
<dbReference type="EMBL" id="JAGMUU010000010">
    <property type="protein sequence ID" value="KAH7144264.1"/>
    <property type="molecule type" value="Genomic_DNA"/>
</dbReference>
<feature type="region of interest" description="Disordered" evidence="1">
    <location>
        <begin position="1"/>
        <end position="20"/>
    </location>
</feature>
<comment type="caution">
    <text evidence="2">The sequence shown here is derived from an EMBL/GenBank/DDBJ whole genome shotgun (WGS) entry which is preliminary data.</text>
</comment>
<evidence type="ECO:0000313" key="3">
    <source>
        <dbReference type="Proteomes" id="UP000717696"/>
    </source>
</evidence>
<dbReference type="OrthoDB" id="3045089at2759"/>